<gene>
    <name evidence="4" type="ORF">V8P97_04885</name>
</gene>
<evidence type="ECO:0000313" key="4">
    <source>
        <dbReference type="EMBL" id="MEK0306796.1"/>
    </source>
</evidence>
<evidence type="ECO:0000313" key="5">
    <source>
        <dbReference type="Proteomes" id="UP001373159"/>
    </source>
</evidence>
<dbReference type="SUPFAM" id="SSF48179">
    <property type="entry name" value="6-phosphogluconate dehydrogenase C-terminal domain-like"/>
    <property type="match status" value="1"/>
</dbReference>
<dbReference type="InterPro" id="IPR050812">
    <property type="entry name" value="Preph/Arog_dehydrog"/>
</dbReference>
<dbReference type="InterPro" id="IPR036291">
    <property type="entry name" value="NAD(P)-bd_dom_sf"/>
</dbReference>
<dbReference type="PROSITE" id="PS51176">
    <property type="entry name" value="PDH_ADH"/>
    <property type="match status" value="1"/>
</dbReference>
<dbReference type="InterPro" id="IPR046825">
    <property type="entry name" value="PDH_C"/>
</dbReference>
<dbReference type="Gene3D" id="1.10.3660.10">
    <property type="entry name" value="6-phosphogluconate dehydrogenase C-terminal like domain"/>
    <property type="match status" value="1"/>
</dbReference>
<dbReference type="Proteomes" id="UP001373159">
    <property type="component" value="Unassembled WGS sequence"/>
</dbReference>
<sequence>MAPSPILTSAHKIAIAGLGLIGGSLARRLVDRGRFVIAWNHDEGPYEAARLAGIHCVRTLEDLAAGKPDVLVLATPLKVMPEMLDRLAPVLTPSTTLTDVGSVKGWVADRVGRAGLSDRYVGVHPMTGNERSGFSSSDPNLFEGALWAVCVDGGTDFGRFLTVADMITQGVGDELIVMDPAAHDRATALISHMPHVVSTALADTLVDSPDRNLAVQLSAGSWRDMTRVSLTDPERTRAMVEENAAEVVPLLREVSRRLTAVAEDLEALAPDSGGGGSSRSEPTADRFAAFFSQAQPYRDYKTAQAGGEGASTSTIDLGAQDWRELLTASAMRGERVERFLTARRVRVSRGPTM</sequence>
<evidence type="ECO:0000256" key="2">
    <source>
        <dbReference type="ARBA" id="ARBA00023002"/>
    </source>
</evidence>
<dbReference type="EMBL" id="JBANBB010000001">
    <property type="protein sequence ID" value="MEK0306796.1"/>
    <property type="molecule type" value="Genomic_DNA"/>
</dbReference>
<dbReference type="InterPro" id="IPR008927">
    <property type="entry name" value="6-PGluconate_DH-like_C_sf"/>
</dbReference>
<dbReference type="SUPFAM" id="SSF51735">
    <property type="entry name" value="NAD(P)-binding Rossmann-fold domains"/>
    <property type="match status" value="1"/>
</dbReference>
<dbReference type="InterPro" id="IPR003099">
    <property type="entry name" value="Prephen_DH"/>
</dbReference>
<dbReference type="PANTHER" id="PTHR21363">
    <property type="entry name" value="PREPHENATE DEHYDROGENASE"/>
    <property type="match status" value="1"/>
</dbReference>
<comment type="caution">
    <text evidence="4">The sequence shown here is derived from an EMBL/GenBank/DDBJ whole genome shotgun (WGS) entry which is preliminary data.</text>
</comment>
<protein>
    <submittedName>
        <fullName evidence="4">Prephenate dehydrogenase/arogenate dehydrogenase family protein</fullName>
    </submittedName>
</protein>
<reference evidence="4 5" key="1">
    <citation type="submission" date="2024-02" db="EMBL/GenBank/DDBJ databases">
        <title>Bifidobacterium honeyensis sp. nov., isolated from the comb honey.</title>
        <authorList>
            <person name="Liu W."/>
            <person name="Li Y."/>
        </authorList>
    </citation>
    <scope>NUCLEOTIDE SEQUENCE [LARGE SCALE GENOMIC DNA]</scope>
    <source>
        <strain evidence="4 5">IMAU50988</strain>
    </source>
</reference>
<evidence type="ECO:0000259" key="3">
    <source>
        <dbReference type="PROSITE" id="PS51176"/>
    </source>
</evidence>
<keyword evidence="5" id="KW-1185">Reference proteome</keyword>
<dbReference type="Gene3D" id="3.40.50.720">
    <property type="entry name" value="NAD(P)-binding Rossmann-like Domain"/>
    <property type="match status" value="1"/>
</dbReference>
<proteinExistence type="inferred from homology"/>
<accession>A0ABU8ZNH1</accession>
<dbReference type="InterPro" id="IPR046826">
    <property type="entry name" value="PDH_N"/>
</dbReference>
<dbReference type="RefSeq" id="WP_340469757.1">
    <property type="nucleotide sequence ID" value="NZ_JBANBB010000001.1"/>
</dbReference>
<organism evidence="4 5">
    <name type="scientific">Bifidobacterium favimelis</name>
    <dbReference type="NCBI Taxonomy" id="3122979"/>
    <lineage>
        <taxon>Bacteria</taxon>
        <taxon>Bacillati</taxon>
        <taxon>Actinomycetota</taxon>
        <taxon>Actinomycetes</taxon>
        <taxon>Bifidobacteriales</taxon>
        <taxon>Bifidobacteriaceae</taxon>
        <taxon>Bifidobacterium</taxon>
    </lineage>
</organism>
<dbReference type="PANTHER" id="PTHR21363:SF0">
    <property type="entry name" value="PREPHENATE DEHYDROGENASE [NADP(+)]"/>
    <property type="match status" value="1"/>
</dbReference>
<evidence type="ECO:0000256" key="1">
    <source>
        <dbReference type="ARBA" id="ARBA00007964"/>
    </source>
</evidence>
<dbReference type="Pfam" id="PF20463">
    <property type="entry name" value="PDH_C"/>
    <property type="match status" value="1"/>
</dbReference>
<feature type="domain" description="Prephenate/arogenate dehydrogenase" evidence="3">
    <location>
        <begin position="11"/>
        <end position="299"/>
    </location>
</feature>
<keyword evidence="2" id="KW-0560">Oxidoreductase</keyword>
<dbReference type="Pfam" id="PF02153">
    <property type="entry name" value="PDH_N"/>
    <property type="match status" value="1"/>
</dbReference>
<comment type="similarity">
    <text evidence="1">Belongs to the prephenate/arogenate dehydrogenase family.</text>
</comment>
<name>A0ABU8ZNH1_9BIFI</name>